<feature type="signal peptide" evidence="1">
    <location>
        <begin position="1"/>
        <end position="25"/>
    </location>
</feature>
<dbReference type="PROSITE" id="PS51257">
    <property type="entry name" value="PROKAR_LIPOPROTEIN"/>
    <property type="match status" value="1"/>
</dbReference>
<dbReference type="RefSeq" id="WP_310256317.1">
    <property type="nucleotide sequence ID" value="NZ_JAVDWA010000001.1"/>
</dbReference>
<evidence type="ECO:0000256" key="1">
    <source>
        <dbReference type="SAM" id="SignalP"/>
    </source>
</evidence>
<sequence length="166" mass="19012">MYNKFSSLFLLVSILLLLTSCSLFQNKQAIVADTVSTDLSEENIDGIVLGTKINDSNFIKKHQIKNDHSNSYHLDHDKYSILTNDYDVITFITGDETTQTEKEVKVGDSINEVINKYGKNYYEYTVQGVQTIGYVDHAYKSKIDFWYVDEKVITIDLSNEAVNPYQ</sequence>
<comment type="caution">
    <text evidence="2">The sequence shown here is derived from an EMBL/GenBank/DDBJ whole genome shotgun (WGS) entry which is preliminary data.</text>
</comment>
<name>A0ABU1TWT4_9BACL</name>
<evidence type="ECO:0000313" key="2">
    <source>
        <dbReference type="EMBL" id="MDR7071652.1"/>
    </source>
</evidence>
<gene>
    <name evidence="2" type="ORF">J2X07_000627</name>
</gene>
<dbReference type="EMBL" id="JAVDWA010000001">
    <property type="protein sequence ID" value="MDR7071652.1"/>
    <property type="molecule type" value="Genomic_DNA"/>
</dbReference>
<accession>A0ABU1TWT4</accession>
<keyword evidence="3" id="KW-1185">Reference proteome</keyword>
<dbReference type="Proteomes" id="UP001258181">
    <property type="component" value="Unassembled WGS sequence"/>
</dbReference>
<proteinExistence type="predicted"/>
<reference evidence="2 3" key="1">
    <citation type="submission" date="2023-07" db="EMBL/GenBank/DDBJ databases">
        <title>Sorghum-associated microbial communities from plants grown in Nebraska, USA.</title>
        <authorList>
            <person name="Schachtman D."/>
        </authorList>
    </citation>
    <scope>NUCLEOTIDE SEQUENCE [LARGE SCALE GENOMIC DNA]</scope>
    <source>
        <strain evidence="2 3">BE211</strain>
    </source>
</reference>
<feature type="chain" id="PRO_5046982740" description="Lipoprotein" evidence="1">
    <location>
        <begin position="26"/>
        <end position="166"/>
    </location>
</feature>
<organism evidence="2 3">
    <name type="scientific">Fictibacillus barbaricus</name>
    <dbReference type="NCBI Taxonomy" id="182136"/>
    <lineage>
        <taxon>Bacteria</taxon>
        <taxon>Bacillati</taxon>
        <taxon>Bacillota</taxon>
        <taxon>Bacilli</taxon>
        <taxon>Bacillales</taxon>
        <taxon>Fictibacillaceae</taxon>
        <taxon>Fictibacillus</taxon>
    </lineage>
</organism>
<protein>
    <recommendedName>
        <fullName evidence="4">Lipoprotein</fullName>
    </recommendedName>
</protein>
<evidence type="ECO:0000313" key="3">
    <source>
        <dbReference type="Proteomes" id="UP001258181"/>
    </source>
</evidence>
<evidence type="ECO:0008006" key="4">
    <source>
        <dbReference type="Google" id="ProtNLM"/>
    </source>
</evidence>
<keyword evidence="1" id="KW-0732">Signal</keyword>